<sequence>MTNQPGVMSAREAISAPGVRPLLISSMVLTIGVMLQAAALGKHVYDITGSEMSIGLLGLAEFVPAAALVLVTGTVADRLNRKKVSLVAQFGEFTCSILLMIYALNVAEPDGGGSALPIYAIAFLFGASRAFLAPALRPIAAMIAPDGGLPRVIAFYSATWTGAAIVGPAISGFLYAVDPALAYGVAAILILCGMASLSLVTLPAVVTSEVKTERPTLRDAVQGLVFIRRTPVLLAAISLDLFAVLFGGAVALLPVIAEEQLKVGDVAYGWLRAAGGLGAAAMAVFLAFRPVRRHVGRTLLWVVAIFGAATIVLGTTRSYWIAFVALIIAFGADMVSVFIRSSLVPLVTPDDKRGRVSAVENVFIGASNELGAFESGAVSSVVGTPATVIGGGVATIAIAGIWWWAFPSLRNVDRFEDLEDRAE</sequence>
<dbReference type="PANTHER" id="PTHR23513:SF9">
    <property type="entry name" value="ENTEROBACTIN EXPORTER ENTS"/>
    <property type="match status" value="1"/>
</dbReference>
<keyword evidence="3" id="KW-1003">Cell membrane</keyword>
<dbReference type="SUPFAM" id="SSF103473">
    <property type="entry name" value="MFS general substrate transporter"/>
    <property type="match status" value="1"/>
</dbReference>
<evidence type="ECO:0000256" key="6">
    <source>
        <dbReference type="ARBA" id="ARBA00023136"/>
    </source>
</evidence>
<dbReference type="EMBL" id="CAEZWV010000020">
    <property type="protein sequence ID" value="CAB4674879.1"/>
    <property type="molecule type" value="Genomic_DNA"/>
</dbReference>
<dbReference type="Gene3D" id="1.20.1250.20">
    <property type="entry name" value="MFS general substrate transporter like domains"/>
    <property type="match status" value="1"/>
</dbReference>
<evidence type="ECO:0000256" key="3">
    <source>
        <dbReference type="ARBA" id="ARBA00022475"/>
    </source>
</evidence>
<name>A0A6J6MMY5_9ZZZZ</name>
<dbReference type="CDD" id="cd06173">
    <property type="entry name" value="MFS_MefA_like"/>
    <property type="match status" value="1"/>
</dbReference>
<feature type="transmembrane region" description="Helical" evidence="7">
    <location>
        <begin position="386"/>
        <end position="405"/>
    </location>
</feature>
<feature type="transmembrane region" description="Helical" evidence="7">
    <location>
        <begin position="21"/>
        <end position="40"/>
    </location>
</feature>
<feature type="transmembrane region" description="Helical" evidence="7">
    <location>
        <begin position="181"/>
        <end position="206"/>
    </location>
</feature>
<organism evidence="8">
    <name type="scientific">freshwater metagenome</name>
    <dbReference type="NCBI Taxonomy" id="449393"/>
    <lineage>
        <taxon>unclassified sequences</taxon>
        <taxon>metagenomes</taxon>
        <taxon>ecological metagenomes</taxon>
    </lineage>
</organism>
<keyword evidence="4 7" id="KW-0812">Transmembrane</keyword>
<evidence type="ECO:0000313" key="8">
    <source>
        <dbReference type="EMBL" id="CAB4674879.1"/>
    </source>
</evidence>
<keyword evidence="5 7" id="KW-1133">Transmembrane helix</keyword>
<feature type="transmembrane region" description="Helical" evidence="7">
    <location>
        <begin position="84"/>
        <end position="104"/>
    </location>
</feature>
<evidence type="ECO:0000256" key="2">
    <source>
        <dbReference type="ARBA" id="ARBA00022448"/>
    </source>
</evidence>
<accession>A0A6J6MMY5</accession>
<dbReference type="GO" id="GO:0005886">
    <property type="term" value="C:plasma membrane"/>
    <property type="evidence" value="ECO:0007669"/>
    <property type="project" value="UniProtKB-SubCell"/>
</dbReference>
<keyword evidence="6 7" id="KW-0472">Membrane</keyword>
<keyword evidence="2" id="KW-0813">Transport</keyword>
<proteinExistence type="predicted"/>
<dbReference type="InterPro" id="IPR010290">
    <property type="entry name" value="TM_effector"/>
</dbReference>
<dbReference type="PANTHER" id="PTHR23513">
    <property type="entry name" value="INTEGRAL MEMBRANE EFFLUX PROTEIN-RELATED"/>
    <property type="match status" value="1"/>
</dbReference>
<feature type="transmembrane region" description="Helical" evidence="7">
    <location>
        <begin position="295"/>
        <end position="313"/>
    </location>
</feature>
<dbReference type="AlphaFoldDB" id="A0A6J6MMY5"/>
<evidence type="ECO:0000256" key="4">
    <source>
        <dbReference type="ARBA" id="ARBA00022692"/>
    </source>
</evidence>
<feature type="transmembrane region" description="Helical" evidence="7">
    <location>
        <begin position="52"/>
        <end position="72"/>
    </location>
</feature>
<feature type="transmembrane region" description="Helical" evidence="7">
    <location>
        <begin position="116"/>
        <end position="132"/>
    </location>
</feature>
<evidence type="ECO:0000256" key="7">
    <source>
        <dbReference type="SAM" id="Phobius"/>
    </source>
</evidence>
<feature type="transmembrane region" description="Helical" evidence="7">
    <location>
        <begin position="232"/>
        <end position="257"/>
    </location>
</feature>
<evidence type="ECO:0000256" key="1">
    <source>
        <dbReference type="ARBA" id="ARBA00004651"/>
    </source>
</evidence>
<gene>
    <name evidence="8" type="ORF">UFOPK2295_01040</name>
</gene>
<evidence type="ECO:0000256" key="5">
    <source>
        <dbReference type="ARBA" id="ARBA00022989"/>
    </source>
</evidence>
<reference evidence="8" key="1">
    <citation type="submission" date="2020-05" db="EMBL/GenBank/DDBJ databases">
        <authorList>
            <person name="Chiriac C."/>
            <person name="Salcher M."/>
            <person name="Ghai R."/>
            <person name="Kavagutti S V."/>
        </authorList>
    </citation>
    <scope>NUCLEOTIDE SEQUENCE</scope>
</reference>
<feature type="transmembrane region" description="Helical" evidence="7">
    <location>
        <begin position="153"/>
        <end position="175"/>
    </location>
</feature>
<protein>
    <submittedName>
        <fullName evidence="8">Unannotated protein</fullName>
    </submittedName>
</protein>
<comment type="subcellular location">
    <subcellularLocation>
        <location evidence="1">Cell membrane</location>
        <topology evidence="1">Multi-pass membrane protein</topology>
    </subcellularLocation>
</comment>
<dbReference type="Pfam" id="PF05977">
    <property type="entry name" value="MFS_3"/>
    <property type="match status" value="1"/>
</dbReference>
<dbReference type="InterPro" id="IPR036259">
    <property type="entry name" value="MFS_trans_sf"/>
</dbReference>
<feature type="transmembrane region" description="Helical" evidence="7">
    <location>
        <begin position="269"/>
        <end position="288"/>
    </location>
</feature>